<feature type="region of interest" description="Disordered" evidence="1">
    <location>
        <begin position="424"/>
        <end position="470"/>
    </location>
</feature>
<feature type="signal peptide" evidence="2">
    <location>
        <begin position="1"/>
        <end position="20"/>
    </location>
</feature>
<evidence type="ECO:0000256" key="1">
    <source>
        <dbReference type="SAM" id="MobiDB-lite"/>
    </source>
</evidence>
<feature type="chain" id="PRO_5021479089" description="SCP domain-containing protein" evidence="2">
    <location>
        <begin position="21"/>
        <end position="470"/>
    </location>
</feature>
<dbReference type="EMBL" id="QEAP01000626">
    <property type="protein sequence ID" value="TPX63185.1"/>
    <property type="molecule type" value="Genomic_DNA"/>
</dbReference>
<dbReference type="InterPro" id="IPR035940">
    <property type="entry name" value="CAP_sf"/>
</dbReference>
<evidence type="ECO:0000256" key="2">
    <source>
        <dbReference type="SAM" id="SignalP"/>
    </source>
</evidence>
<evidence type="ECO:0000313" key="3">
    <source>
        <dbReference type="EMBL" id="TPX63185.1"/>
    </source>
</evidence>
<keyword evidence="2" id="KW-0732">Signal</keyword>
<feature type="region of interest" description="Disordered" evidence="1">
    <location>
        <begin position="126"/>
        <end position="146"/>
    </location>
</feature>
<feature type="compositionally biased region" description="Pro residues" evidence="1">
    <location>
        <begin position="448"/>
        <end position="462"/>
    </location>
</feature>
<dbReference type="Proteomes" id="UP000320333">
    <property type="component" value="Unassembled WGS sequence"/>
</dbReference>
<sequence length="470" mass="48289">MTFSLSLVVLTLAALSDAAALNNTIKGHYNYKLKNVAQIASASCKSAIRITGTPTCGQLIDLLAMDESVFLQLNPFLDCSLSLQPKTLVCMPSPTDPFNTTLSNPNNQPRKVANTGTVAATGTIEASPTNTATNTDTTASPTPATPNFNVDQGECISLFASARSEYNGGNVNPYLTYSERLAELAQQSADMAASAGCCDESCHTLSGGGSGIAQNLYCGQLSCGSAYQGWVTDEASYQGGHWSTIVGYPADYPYFGCAVSGANGGAIVCNFNETSMKLYLTLSAVAATVLAGNVYVCANPLSGVEVLGRGGNGSEEMGERASWWQPRTRCEVICCPGLSGSGWTWADKLPSYVAPAPNTPTVPATKAYVAPTPPADTKPTTVAVPAVPSCVTPPASNVPSTATPPAKNTPTTVAVPAVPTCVTPPASNVPGTTPPAKNTPTTAGAYVPPTPPAKNTPTPPADTKPTTGAY</sequence>
<gene>
    <name evidence="3" type="ORF">CcCBS67573_g08748</name>
</gene>
<comment type="caution">
    <text evidence="3">The sequence shown here is derived from an EMBL/GenBank/DDBJ whole genome shotgun (WGS) entry which is preliminary data.</text>
</comment>
<dbReference type="AlphaFoldDB" id="A0A507EIH6"/>
<evidence type="ECO:0000313" key="4">
    <source>
        <dbReference type="Proteomes" id="UP000320333"/>
    </source>
</evidence>
<dbReference type="SUPFAM" id="SSF55797">
    <property type="entry name" value="PR-1-like"/>
    <property type="match status" value="1"/>
</dbReference>
<proteinExistence type="predicted"/>
<accession>A0A507EIH6</accession>
<dbReference type="OrthoDB" id="2281372at2759"/>
<reference evidence="3 4" key="1">
    <citation type="journal article" date="2019" name="Sci. Rep.">
        <title>Comparative genomics of chytrid fungi reveal insights into the obligate biotrophic and pathogenic lifestyle of Synchytrium endobioticum.</title>
        <authorList>
            <person name="van de Vossenberg B.T.L.H."/>
            <person name="Warris S."/>
            <person name="Nguyen H.D.T."/>
            <person name="van Gent-Pelzer M.P.E."/>
            <person name="Joly D.L."/>
            <person name="van de Geest H.C."/>
            <person name="Bonants P.J.M."/>
            <person name="Smith D.S."/>
            <person name="Levesque C.A."/>
            <person name="van der Lee T.A.J."/>
        </authorList>
    </citation>
    <scope>NUCLEOTIDE SEQUENCE [LARGE SCALE GENOMIC DNA]</scope>
    <source>
        <strain evidence="3 4">CBS 675.73</strain>
    </source>
</reference>
<dbReference type="STRING" id="246404.A0A507EIH6"/>
<protein>
    <recommendedName>
        <fullName evidence="5">SCP domain-containing protein</fullName>
    </recommendedName>
</protein>
<feature type="non-terminal residue" evidence="3">
    <location>
        <position position="470"/>
    </location>
</feature>
<feature type="compositionally biased region" description="Low complexity" evidence="1">
    <location>
        <begin position="424"/>
        <end position="445"/>
    </location>
</feature>
<keyword evidence="4" id="KW-1185">Reference proteome</keyword>
<organism evidence="3 4">
    <name type="scientific">Chytriomyces confervae</name>
    <dbReference type="NCBI Taxonomy" id="246404"/>
    <lineage>
        <taxon>Eukaryota</taxon>
        <taxon>Fungi</taxon>
        <taxon>Fungi incertae sedis</taxon>
        <taxon>Chytridiomycota</taxon>
        <taxon>Chytridiomycota incertae sedis</taxon>
        <taxon>Chytridiomycetes</taxon>
        <taxon>Chytridiales</taxon>
        <taxon>Chytriomycetaceae</taxon>
        <taxon>Chytriomyces</taxon>
    </lineage>
</organism>
<evidence type="ECO:0008006" key="5">
    <source>
        <dbReference type="Google" id="ProtNLM"/>
    </source>
</evidence>
<dbReference type="Gene3D" id="3.40.33.10">
    <property type="entry name" value="CAP"/>
    <property type="match status" value="1"/>
</dbReference>
<name>A0A507EIH6_9FUNG</name>